<evidence type="ECO:0000313" key="2">
    <source>
        <dbReference type="EMBL" id="AUT66790.1"/>
    </source>
</evidence>
<sequence>MDAIRVYLVAVRLERRHVVAAVQLGGRNTAPLPAQQVRGLGIARTSSGGGHRTAQGRDAPLPEM</sequence>
<dbReference type="KEGG" id="pter:C2L65_45315"/>
<dbReference type="Proteomes" id="UP000243502">
    <property type="component" value="Chromosome 4"/>
</dbReference>
<protein>
    <submittedName>
        <fullName evidence="2">Uncharacterized protein</fullName>
    </submittedName>
</protein>
<dbReference type="EMBL" id="CP026114">
    <property type="protein sequence ID" value="AUT66790.1"/>
    <property type="molecule type" value="Genomic_DNA"/>
</dbReference>
<dbReference type="AlphaFoldDB" id="A0A2I8F504"/>
<reference evidence="2 3" key="1">
    <citation type="submission" date="2018-01" db="EMBL/GenBank/DDBJ databases">
        <title>Species boundaries and ecological features among Paraburkholderia terrae DSMZ17804T, P. hospita DSMZ17164T and P. caribensis DSMZ13236T.</title>
        <authorList>
            <person name="Pratama A.A."/>
        </authorList>
    </citation>
    <scope>NUCLEOTIDE SEQUENCE [LARGE SCALE GENOMIC DNA]</scope>
    <source>
        <strain evidence="2 3">DSM 17804</strain>
    </source>
</reference>
<organism evidence="2 3">
    <name type="scientific">Paraburkholderia terrae</name>
    <dbReference type="NCBI Taxonomy" id="311230"/>
    <lineage>
        <taxon>Bacteria</taxon>
        <taxon>Pseudomonadati</taxon>
        <taxon>Pseudomonadota</taxon>
        <taxon>Betaproteobacteria</taxon>
        <taxon>Burkholderiales</taxon>
        <taxon>Burkholderiaceae</taxon>
        <taxon>Paraburkholderia</taxon>
    </lineage>
</organism>
<evidence type="ECO:0000313" key="3">
    <source>
        <dbReference type="Proteomes" id="UP000243502"/>
    </source>
</evidence>
<proteinExistence type="predicted"/>
<accession>A0A2I8F504</accession>
<feature type="region of interest" description="Disordered" evidence="1">
    <location>
        <begin position="42"/>
        <end position="64"/>
    </location>
</feature>
<name>A0A2I8F504_9BURK</name>
<gene>
    <name evidence="2" type="ORF">C2L65_45315</name>
</gene>
<evidence type="ECO:0000256" key="1">
    <source>
        <dbReference type="SAM" id="MobiDB-lite"/>
    </source>
</evidence>